<feature type="transmembrane region" description="Helical" evidence="8">
    <location>
        <begin position="200"/>
        <end position="217"/>
    </location>
</feature>
<keyword evidence="11" id="KW-1185">Reference proteome</keyword>
<feature type="transmembrane region" description="Helical" evidence="8">
    <location>
        <begin position="152"/>
        <end position="170"/>
    </location>
</feature>
<gene>
    <name evidence="10" type="ORF">F8O02_01170</name>
</gene>
<dbReference type="SUPFAM" id="SSF144091">
    <property type="entry name" value="Rhomboid-like"/>
    <property type="match status" value="1"/>
</dbReference>
<feature type="domain" description="Peptidase S54 rhomboid" evidence="9">
    <location>
        <begin position="108"/>
        <end position="241"/>
    </location>
</feature>
<keyword evidence="4" id="KW-0378">Hydrolase</keyword>
<dbReference type="Proteomes" id="UP000481339">
    <property type="component" value="Unassembled WGS sequence"/>
</dbReference>
<feature type="region of interest" description="Disordered" evidence="7">
    <location>
        <begin position="1"/>
        <end position="32"/>
    </location>
</feature>
<evidence type="ECO:0000313" key="11">
    <source>
        <dbReference type="Proteomes" id="UP000481339"/>
    </source>
</evidence>
<dbReference type="EMBL" id="WBKA01000001">
    <property type="protein sequence ID" value="KAB1633570.1"/>
    <property type="molecule type" value="Genomic_DNA"/>
</dbReference>
<dbReference type="Pfam" id="PF01694">
    <property type="entry name" value="Rhomboid"/>
    <property type="match status" value="1"/>
</dbReference>
<feature type="transmembrane region" description="Helical" evidence="8">
    <location>
        <begin position="253"/>
        <end position="275"/>
    </location>
</feature>
<comment type="subcellular location">
    <subcellularLocation>
        <location evidence="1">Membrane</location>
        <topology evidence="1">Multi-pass membrane protein</topology>
    </subcellularLocation>
</comment>
<evidence type="ECO:0000256" key="7">
    <source>
        <dbReference type="SAM" id="MobiDB-lite"/>
    </source>
</evidence>
<keyword evidence="6 8" id="KW-0472">Membrane</keyword>
<evidence type="ECO:0000256" key="3">
    <source>
        <dbReference type="ARBA" id="ARBA00022692"/>
    </source>
</evidence>
<feature type="transmembrane region" description="Helical" evidence="8">
    <location>
        <begin position="125"/>
        <end position="143"/>
    </location>
</feature>
<dbReference type="GO" id="GO:0006508">
    <property type="term" value="P:proteolysis"/>
    <property type="evidence" value="ECO:0007669"/>
    <property type="project" value="UniProtKB-KW"/>
</dbReference>
<evidence type="ECO:0000256" key="6">
    <source>
        <dbReference type="ARBA" id="ARBA00023136"/>
    </source>
</evidence>
<feature type="transmembrane region" description="Helical" evidence="8">
    <location>
        <begin position="56"/>
        <end position="75"/>
    </location>
</feature>
<sequence length="280" mass="30233">MTPRARSSTRSPPCRPRAPTVPWTTWSSPASTSRRPDVAALAQRVRRAFARPGAPVVSYTLIILCVAAYLLQLAWPGFTALMELDSVAIGGVFLSGPAAAFSGLVPFEPWRILTYGFVHSTASLIPWHLLLNMYTLWIFGVMLEPMIGRGRFLTLYLFGLVGGALGAYILAPGYAVVGASGALFAMMAALLIIQRSMGGQTTQLLVLVAINFIYGLFAGGVSWQTHLGGLVTGALVGLILAETRRSRDRRAMIGYFVLLGAVMAVLFWITPQVVWVRAFG</sequence>
<dbReference type="AlphaFoldDB" id="A0A7C8BP63"/>
<evidence type="ECO:0000256" key="4">
    <source>
        <dbReference type="ARBA" id="ARBA00022801"/>
    </source>
</evidence>
<comment type="similarity">
    <text evidence="2">Belongs to the peptidase S54 family.</text>
</comment>
<dbReference type="PANTHER" id="PTHR43731">
    <property type="entry name" value="RHOMBOID PROTEASE"/>
    <property type="match status" value="1"/>
</dbReference>
<dbReference type="GO" id="GO:0004252">
    <property type="term" value="F:serine-type endopeptidase activity"/>
    <property type="evidence" value="ECO:0007669"/>
    <property type="project" value="InterPro"/>
</dbReference>
<comment type="caution">
    <text evidence="10">The sequence shown here is derived from an EMBL/GenBank/DDBJ whole genome shotgun (WGS) entry which is preliminary data.</text>
</comment>
<reference evidence="10 11" key="1">
    <citation type="submission" date="2019-09" db="EMBL/GenBank/DDBJ databases">
        <title>Phylogeny of genus Pseudoclavibacter and closely related genus.</title>
        <authorList>
            <person name="Li Y."/>
        </authorList>
    </citation>
    <scope>NUCLEOTIDE SEQUENCE [LARGE SCALE GENOMIC DNA]</scope>
    <source>
        <strain evidence="10 11">JCM 16921</strain>
    </source>
</reference>
<keyword evidence="10" id="KW-0645">Protease</keyword>
<dbReference type="Gene3D" id="1.20.1540.10">
    <property type="entry name" value="Rhomboid-like"/>
    <property type="match status" value="1"/>
</dbReference>
<evidence type="ECO:0000256" key="2">
    <source>
        <dbReference type="ARBA" id="ARBA00009045"/>
    </source>
</evidence>
<organism evidence="10 11">
    <name type="scientific">Pseudoclavibacter caeni</name>
    <dbReference type="NCBI Taxonomy" id="908846"/>
    <lineage>
        <taxon>Bacteria</taxon>
        <taxon>Bacillati</taxon>
        <taxon>Actinomycetota</taxon>
        <taxon>Actinomycetes</taxon>
        <taxon>Micrococcales</taxon>
        <taxon>Microbacteriaceae</taxon>
        <taxon>Pseudoclavibacter</taxon>
    </lineage>
</organism>
<feature type="transmembrane region" description="Helical" evidence="8">
    <location>
        <begin position="176"/>
        <end position="193"/>
    </location>
</feature>
<dbReference type="PANTHER" id="PTHR43731:SF14">
    <property type="entry name" value="PRESENILIN-ASSOCIATED RHOMBOID-LIKE PROTEIN, MITOCHONDRIAL"/>
    <property type="match status" value="1"/>
</dbReference>
<evidence type="ECO:0000313" key="10">
    <source>
        <dbReference type="EMBL" id="KAB1633570.1"/>
    </source>
</evidence>
<protein>
    <submittedName>
        <fullName evidence="10">Rhomboid family intramembrane serine protease</fullName>
    </submittedName>
</protein>
<proteinExistence type="inferred from homology"/>
<dbReference type="InterPro" id="IPR035952">
    <property type="entry name" value="Rhomboid-like_sf"/>
</dbReference>
<evidence type="ECO:0000259" key="9">
    <source>
        <dbReference type="Pfam" id="PF01694"/>
    </source>
</evidence>
<accession>A0A7C8BP63</accession>
<evidence type="ECO:0000256" key="5">
    <source>
        <dbReference type="ARBA" id="ARBA00022989"/>
    </source>
</evidence>
<evidence type="ECO:0000256" key="8">
    <source>
        <dbReference type="SAM" id="Phobius"/>
    </source>
</evidence>
<feature type="transmembrane region" description="Helical" evidence="8">
    <location>
        <begin position="223"/>
        <end position="241"/>
    </location>
</feature>
<dbReference type="OrthoDB" id="9807874at2"/>
<evidence type="ECO:0000256" key="1">
    <source>
        <dbReference type="ARBA" id="ARBA00004141"/>
    </source>
</evidence>
<dbReference type="InterPro" id="IPR050925">
    <property type="entry name" value="Rhomboid_protease_S54"/>
</dbReference>
<dbReference type="GO" id="GO:0016020">
    <property type="term" value="C:membrane"/>
    <property type="evidence" value="ECO:0007669"/>
    <property type="project" value="UniProtKB-SubCell"/>
</dbReference>
<keyword evidence="3 8" id="KW-0812">Transmembrane</keyword>
<dbReference type="InterPro" id="IPR022764">
    <property type="entry name" value="Peptidase_S54_rhomboid_dom"/>
</dbReference>
<name>A0A7C8BP63_9MICO</name>
<keyword evidence="5 8" id="KW-1133">Transmembrane helix</keyword>